<accession>A0A239A1G5</accession>
<evidence type="ECO:0000313" key="1">
    <source>
        <dbReference type="EMBL" id="SNR89526.1"/>
    </source>
</evidence>
<sequence length="1209" mass="141777">MALKDLIDKRKDVLFAEIGALIHDLGKLSKEFVEYYVESTDPKTWKEDLHSKTIFPSHLTCIDELLERIFCQYNKGNYDIVERELLNVIKTKLEKALNLRFDTNDSFLKEVEKRLKIQKKGKVKSFAELKSALTHKGKKYSDQGKGEKLDELLDQVFKPLIYMENLKKGVKEVGNFFENDFSIINTALCNILNNENIAISNFIAEHHFKTCISNTISLILAEKDGADGIDSAIDKMVTNHKIAKQSKNYTYISTAFGYENQKIDLTLPDTDDKSLTRIRNDYADKLANILENLKDIENDPDKIQNWINKREELLRETRKAFLNALGETRRPANDVTLWDHSFSVASLYKAALAQVIIDGWKAPKDIKWKLLGIRFDGNDFYNAVPKIGDLLGRKALVQKILDNIKILLEVIIPIGNEIYRDENGSVFLVPENCENEEILEIDNDVWNSIKNIKLPVELNYRGEWNEKKLENIVSDCSNIEELIEELSSFISQGIIKPKIILSKSSRGALNLGQILSEEKKWEPDVERLKQKWSGKNEGYEKCIVCNLRPVPLTDEEYENLIKSKDWHDLSEEEKNSIKAYERKECLDCLKLSLNRVEEWYRNANWKRGNPEKPSFDTSIWIDEVADENHRIALLYLKFDLEKWLNGEMLNTFLSNPLLEEEFKKQLENELYNVSDYNRLIELLEEAFNKNDFNQKFSITKQDGSNLTVKDLFQVLIGKIYATSPTELFQSIVENREPDWQDRYTCPSCATKGDNKHKAAVFLLHTTRKHPSFARLRRIWETTKNFGIDIFEEVKRKLNSKKRYVFEFTDSPNLKTTHTYYFKDDKDNKGEIVVLENNKAAVISAAKEFTPKSGQILYIFTDKFFKNQIGSLNINNVENPKPYTPIIPYQFEPSNTMFFVPLKEVWEIIKHIKKKYEIEFNKVQNRLPIKVGFVAFHKRMPMYAVLDTAKRLMETNNSPEMLKVCEISELETEENCRLFEGKLRNKVKKIKFDNEEIYYFSYATGDPNKEDLFHPYFIVENNNGWKVPISESENEKWKIIKHVKNLQTGNKVWFYPSYFDFVYLDTNTRRLDVGKERKHWLFKENSPKPYRLNQIDEFENLRELLLNKLKLTSSQLLNAYGMLIGKLQNWEIDKTDNFPITDKPFEEFVENVILSIPFRLKLKEETKKGQISRKDFEFLKKAMLNGVFFDFIDMWHTVLKRKFYEEEQNV</sequence>
<gene>
    <name evidence="1" type="ORF">SAMN06265340_11430</name>
</gene>
<keyword evidence="2" id="KW-1185">Reference proteome</keyword>
<organism evidence="1 2">
    <name type="scientific">Desulfurobacterium atlanticum</name>
    <dbReference type="NCBI Taxonomy" id="240169"/>
    <lineage>
        <taxon>Bacteria</taxon>
        <taxon>Pseudomonadati</taxon>
        <taxon>Aquificota</taxon>
        <taxon>Aquificia</taxon>
        <taxon>Desulfurobacteriales</taxon>
        <taxon>Desulfurobacteriaceae</taxon>
        <taxon>Desulfurobacterium</taxon>
    </lineage>
</organism>
<dbReference type="NCBIfam" id="TIGR02682">
    <property type="entry name" value="cas_csx11"/>
    <property type="match status" value="1"/>
</dbReference>
<name>A0A239A1G5_9BACT</name>
<protein>
    <submittedName>
        <fullName evidence="1">CRISPR-associated protein, Csx11 family</fullName>
    </submittedName>
</protein>
<proteinExistence type="predicted"/>
<dbReference type="EMBL" id="FZOB01000014">
    <property type="protein sequence ID" value="SNR89526.1"/>
    <property type="molecule type" value="Genomic_DNA"/>
</dbReference>
<dbReference type="Proteomes" id="UP000198405">
    <property type="component" value="Unassembled WGS sequence"/>
</dbReference>
<dbReference type="RefSeq" id="WP_089323609.1">
    <property type="nucleotide sequence ID" value="NZ_FZOB01000014.1"/>
</dbReference>
<dbReference type="OrthoDB" id="9792861at2"/>
<evidence type="ECO:0000313" key="2">
    <source>
        <dbReference type="Proteomes" id="UP000198405"/>
    </source>
</evidence>
<dbReference type="AlphaFoldDB" id="A0A239A1G5"/>
<reference evidence="2" key="1">
    <citation type="submission" date="2017-06" db="EMBL/GenBank/DDBJ databases">
        <authorList>
            <person name="Varghese N."/>
            <person name="Submissions S."/>
        </authorList>
    </citation>
    <scope>NUCLEOTIDE SEQUENCE [LARGE SCALE GENOMIC DNA]</scope>
    <source>
        <strain evidence="2">DSM 15668</strain>
    </source>
</reference>
<dbReference type="InterPro" id="IPR014055">
    <property type="entry name" value="CRISPR-assoc_prot_Csx11"/>
</dbReference>